<keyword evidence="2" id="KW-1185">Reference proteome</keyword>
<reference evidence="1" key="1">
    <citation type="submission" date="2023-07" db="EMBL/GenBank/DDBJ databases">
        <title>Chromosome-level genome assembly of Artemia franciscana.</title>
        <authorList>
            <person name="Jo E."/>
        </authorList>
    </citation>
    <scope>NUCLEOTIDE SEQUENCE</scope>
    <source>
        <tissue evidence="1">Whole body</tissue>
    </source>
</reference>
<name>A0AA88KQU6_ARTSF</name>
<evidence type="ECO:0008006" key="3">
    <source>
        <dbReference type="Google" id="ProtNLM"/>
    </source>
</evidence>
<organism evidence="1 2">
    <name type="scientific">Artemia franciscana</name>
    <name type="common">Brine shrimp</name>
    <name type="synonym">Artemia sanfranciscana</name>
    <dbReference type="NCBI Taxonomy" id="6661"/>
    <lineage>
        <taxon>Eukaryota</taxon>
        <taxon>Metazoa</taxon>
        <taxon>Ecdysozoa</taxon>
        <taxon>Arthropoda</taxon>
        <taxon>Crustacea</taxon>
        <taxon>Branchiopoda</taxon>
        <taxon>Anostraca</taxon>
        <taxon>Artemiidae</taxon>
        <taxon>Artemia</taxon>
    </lineage>
</organism>
<comment type="caution">
    <text evidence="1">The sequence shown here is derived from an EMBL/GenBank/DDBJ whole genome shotgun (WGS) entry which is preliminary data.</text>
</comment>
<gene>
    <name evidence="1" type="ORF">QYM36_019660</name>
</gene>
<dbReference type="AlphaFoldDB" id="A0AA88KQU6"/>
<dbReference type="InterPro" id="IPR025245">
    <property type="entry name" value="DUF4197"/>
</dbReference>
<evidence type="ECO:0000313" key="2">
    <source>
        <dbReference type="Proteomes" id="UP001187531"/>
    </source>
</evidence>
<protein>
    <recommendedName>
        <fullName evidence="3">DUF4197 domain-containing protein</fullName>
    </recommendedName>
</protein>
<dbReference type="Proteomes" id="UP001187531">
    <property type="component" value="Unassembled WGS sequence"/>
</dbReference>
<proteinExistence type="predicted"/>
<evidence type="ECO:0000313" key="1">
    <source>
        <dbReference type="EMBL" id="KAK2701698.1"/>
    </source>
</evidence>
<accession>A0AA88KQU6</accession>
<dbReference type="EMBL" id="JAVRJZ010002296">
    <property type="protein sequence ID" value="KAK2701698.1"/>
    <property type="molecule type" value="Genomic_DNA"/>
</dbReference>
<dbReference type="Pfam" id="PF13852">
    <property type="entry name" value="DUF4197"/>
    <property type="match status" value="1"/>
</dbReference>
<sequence length="260" mass="27748">MRNSIDLLLKGNINLKIVVFMCTFVTAPSLAVDWSGIGKDLLEGAKSQSSNSNSSNAGANLSNGDIASALKQALTIGSGNVVSQLGKSGGFSNDSNIYIPLPESLNKVKSALKLVGMDGMLQDLELKLNAAAEVATPKAKSLFTDAIKQMTLDDARGILNGPNDSATRYFQSKMSAPLAKEMTPIVGDSLAKVGAVKQYDSVMAEYENIPFVPDAKANLNEYVVDKAMGGIFHYLAVEEAAIRQNPVKRTTELLKRVFSQ</sequence>